<protein>
    <submittedName>
        <fullName evidence="1">Uncharacterized protein</fullName>
    </submittedName>
</protein>
<evidence type="ECO:0000313" key="1">
    <source>
        <dbReference type="EMBL" id="VDP61293.1"/>
    </source>
</evidence>
<dbReference type="AlphaFoldDB" id="A0A3P8IUK5"/>
<accession>A0A3P8IUK5</accession>
<dbReference type="EMBL" id="UZAH01042165">
    <property type="protein sequence ID" value="VDP61293.1"/>
    <property type="molecule type" value="Genomic_DNA"/>
</dbReference>
<sequence length="48" mass="5418">MQEMRTFFHAAVVAHLEGAQMLVEDALLQIVLNISSVSSLYDYFTKCP</sequence>
<name>A0A3P8IUK5_HELPZ</name>
<proteinExistence type="predicted"/>
<organism evidence="1">
    <name type="scientific">Heligmosomoides polygyrus</name>
    <name type="common">Parasitic roundworm</name>
    <dbReference type="NCBI Taxonomy" id="6339"/>
    <lineage>
        <taxon>Eukaryota</taxon>
        <taxon>Metazoa</taxon>
        <taxon>Ecdysozoa</taxon>
        <taxon>Nematoda</taxon>
        <taxon>Chromadorea</taxon>
        <taxon>Rhabditida</taxon>
        <taxon>Rhabditina</taxon>
        <taxon>Rhabditomorpha</taxon>
        <taxon>Strongyloidea</taxon>
        <taxon>Heligmosomidae</taxon>
        <taxon>Heligmosomoides</taxon>
    </lineage>
</organism>
<gene>
    <name evidence="1" type="ORF">HPBE_LOCUS27142</name>
</gene>
<reference evidence="1" key="1">
    <citation type="submission" date="2018-11" db="EMBL/GenBank/DDBJ databases">
        <authorList>
            <consortium name="Pathogen Informatics"/>
        </authorList>
    </citation>
    <scope>NUCLEOTIDE SEQUENCE [LARGE SCALE GENOMIC DNA]</scope>
</reference>